<gene>
    <name evidence="1" type="ORF">SAMN02787118_101638</name>
</gene>
<reference evidence="1 2" key="1">
    <citation type="submission" date="2016-10" db="EMBL/GenBank/DDBJ databases">
        <authorList>
            <person name="de Groot N.N."/>
        </authorList>
    </citation>
    <scope>NUCLEOTIDE SEQUENCE [LARGE SCALE GENOMIC DNA]</scope>
    <source>
        <strain evidence="1 2">OK461</strain>
    </source>
</reference>
<dbReference type="Proteomes" id="UP000181942">
    <property type="component" value="Unassembled WGS sequence"/>
</dbReference>
<proteinExistence type="predicted"/>
<dbReference type="AlphaFoldDB" id="A0A1I2ACS5"/>
<organism evidence="1 2">
    <name type="scientific">Streptomyces mirabilis</name>
    <dbReference type="NCBI Taxonomy" id="68239"/>
    <lineage>
        <taxon>Bacteria</taxon>
        <taxon>Bacillati</taxon>
        <taxon>Actinomycetota</taxon>
        <taxon>Actinomycetes</taxon>
        <taxon>Kitasatosporales</taxon>
        <taxon>Streptomycetaceae</taxon>
        <taxon>Streptomyces</taxon>
    </lineage>
</organism>
<dbReference type="EMBL" id="FONR01000001">
    <property type="protein sequence ID" value="SFE41672.1"/>
    <property type="molecule type" value="Genomic_DNA"/>
</dbReference>
<evidence type="ECO:0000313" key="2">
    <source>
        <dbReference type="Proteomes" id="UP000181942"/>
    </source>
</evidence>
<sequence>MHLRLVQRYQETHPKHHVIMMYGHARGFAEQILNPEGQNVTTAEGGIPQLAACREQRSHRHGQRMPVTLPSGIRRFHAPRRAIGGWPSRLIAQELIEAGLDLLPGCPPFGFEVVEQARCERCEEQVGEEGRVDLGS</sequence>
<evidence type="ECO:0000313" key="1">
    <source>
        <dbReference type="EMBL" id="SFE41672.1"/>
    </source>
</evidence>
<protein>
    <submittedName>
        <fullName evidence="1">Uncharacterized protein</fullName>
    </submittedName>
</protein>
<name>A0A1I2ACS5_9ACTN</name>
<accession>A0A1I2ACS5</accession>